<dbReference type="OrthoDB" id="9806704at2"/>
<feature type="transmembrane region" description="Helical" evidence="1">
    <location>
        <begin position="397"/>
        <end position="422"/>
    </location>
</feature>
<evidence type="ECO:0000313" key="4">
    <source>
        <dbReference type="Proteomes" id="UP000000925"/>
    </source>
</evidence>
<dbReference type="GO" id="GO:0004016">
    <property type="term" value="F:adenylate cyclase activity"/>
    <property type="evidence" value="ECO:0007669"/>
    <property type="project" value="UniProtKB-ARBA"/>
</dbReference>
<dbReference type="eggNOG" id="COG2114">
    <property type="taxonomic scope" value="Bacteria"/>
</dbReference>
<keyword evidence="1" id="KW-0812">Transmembrane</keyword>
<dbReference type="KEGG" id="caa:Caka_1860"/>
<dbReference type="InterPro" id="IPR001054">
    <property type="entry name" value="A/G_cyclase"/>
</dbReference>
<dbReference type="Pfam" id="PF00211">
    <property type="entry name" value="Guanylate_cyc"/>
    <property type="match status" value="1"/>
</dbReference>
<dbReference type="SMART" id="SM01080">
    <property type="entry name" value="CHASE2"/>
    <property type="match status" value="1"/>
</dbReference>
<gene>
    <name evidence="3" type="ordered locus">Caka_1860</name>
</gene>
<dbReference type="SMART" id="SM00044">
    <property type="entry name" value="CYCc"/>
    <property type="match status" value="1"/>
</dbReference>
<protein>
    <submittedName>
        <fullName evidence="3">Adenylate/guanylate cyclase with Chase sensor</fullName>
    </submittedName>
</protein>
<evidence type="ECO:0000259" key="2">
    <source>
        <dbReference type="PROSITE" id="PS50125"/>
    </source>
</evidence>
<dbReference type="InterPro" id="IPR029787">
    <property type="entry name" value="Nucleotide_cyclase"/>
</dbReference>
<dbReference type="InterPro" id="IPR007890">
    <property type="entry name" value="CHASE2"/>
</dbReference>
<dbReference type="RefSeq" id="WP_013043600.1">
    <property type="nucleotide sequence ID" value="NC_014008.1"/>
</dbReference>
<dbReference type="GO" id="GO:0035556">
    <property type="term" value="P:intracellular signal transduction"/>
    <property type="evidence" value="ECO:0007669"/>
    <property type="project" value="InterPro"/>
</dbReference>
<reference evidence="3 4" key="1">
    <citation type="journal article" date="2010" name="Stand. Genomic Sci.">
        <title>Complete genome sequence of Coraliomargarita akajimensis type strain (04OKA010-24).</title>
        <authorList>
            <person name="Mavromatis K."/>
            <person name="Abt B."/>
            <person name="Brambilla E."/>
            <person name="Lapidus A."/>
            <person name="Copeland A."/>
            <person name="Deshpande S."/>
            <person name="Nolan M."/>
            <person name="Lucas S."/>
            <person name="Tice H."/>
            <person name="Cheng J.F."/>
            <person name="Han C."/>
            <person name="Detter J.C."/>
            <person name="Woyke T."/>
            <person name="Goodwin L."/>
            <person name="Pitluck S."/>
            <person name="Held B."/>
            <person name="Brettin T."/>
            <person name="Tapia R."/>
            <person name="Ivanova N."/>
            <person name="Mikhailova N."/>
            <person name="Pati A."/>
            <person name="Liolios K."/>
            <person name="Chen A."/>
            <person name="Palaniappan K."/>
            <person name="Land M."/>
            <person name="Hauser L."/>
            <person name="Chang Y.J."/>
            <person name="Jeffries C.D."/>
            <person name="Rohde M."/>
            <person name="Goker M."/>
            <person name="Bristow J."/>
            <person name="Eisen J.A."/>
            <person name="Markowitz V."/>
            <person name="Hugenholtz P."/>
            <person name="Klenk H.P."/>
            <person name="Kyrpides N.C."/>
        </authorList>
    </citation>
    <scope>NUCLEOTIDE SEQUENCE [LARGE SCALE GENOMIC DNA]</scope>
    <source>
        <strain evidence="4">DSM 45221 / IAM 15411 / JCM 23193 / KCTC 12865</strain>
    </source>
</reference>
<dbReference type="SUPFAM" id="SSF55073">
    <property type="entry name" value="Nucleotide cyclase"/>
    <property type="match status" value="1"/>
</dbReference>
<dbReference type="PROSITE" id="PS50125">
    <property type="entry name" value="GUANYLATE_CYCLASE_2"/>
    <property type="match status" value="1"/>
</dbReference>
<dbReference type="PANTHER" id="PTHR43081">
    <property type="entry name" value="ADENYLATE CYCLASE, TERMINAL-DIFFERENTIATION SPECIFIC-RELATED"/>
    <property type="match status" value="1"/>
</dbReference>
<dbReference type="Pfam" id="PF05226">
    <property type="entry name" value="CHASE2"/>
    <property type="match status" value="1"/>
</dbReference>
<keyword evidence="1" id="KW-1133">Transmembrane helix</keyword>
<dbReference type="eggNOG" id="COG4252">
    <property type="taxonomic scope" value="Bacteria"/>
</dbReference>
<name>D5EKC9_CORAD</name>
<evidence type="ECO:0000256" key="1">
    <source>
        <dbReference type="SAM" id="Phobius"/>
    </source>
</evidence>
<proteinExistence type="predicted"/>
<feature type="transmembrane region" description="Helical" evidence="1">
    <location>
        <begin position="464"/>
        <end position="481"/>
    </location>
</feature>
<dbReference type="HOGENOM" id="CLU_000445_85_1_0"/>
<dbReference type="GO" id="GO:0006171">
    <property type="term" value="P:cAMP biosynthetic process"/>
    <property type="evidence" value="ECO:0007669"/>
    <property type="project" value="TreeGrafter"/>
</dbReference>
<dbReference type="PANTHER" id="PTHR43081:SF1">
    <property type="entry name" value="ADENYLATE CYCLASE, TERMINAL-DIFFERENTIATION SPECIFIC"/>
    <property type="match status" value="1"/>
</dbReference>
<dbReference type="CDD" id="cd07302">
    <property type="entry name" value="CHD"/>
    <property type="match status" value="1"/>
</dbReference>
<dbReference type="InterPro" id="IPR050697">
    <property type="entry name" value="Adenylyl/Guanylyl_Cyclase_3/4"/>
</dbReference>
<feature type="transmembrane region" description="Helical" evidence="1">
    <location>
        <begin position="434"/>
        <end position="452"/>
    </location>
</feature>
<dbReference type="Gene3D" id="3.30.70.1230">
    <property type="entry name" value="Nucleotide cyclase"/>
    <property type="match status" value="1"/>
</dbReference>
<sequence>MNRLQQVSGYVCLVALSIVLWLGLGYAGVLSGLEQEALRWRYLVRGERSSEAPIVFVDLDADAIAKIGDQPWDRLNFAQTIQALIQFGDAKVVGVDLIFSQFGGGSLLDVDRARSGDKRFGEVVAAFSEQVVLAAAYTGTTSIEAVLPLQRDGYTDPTQVPFPEGPSYPIVNFDSGRIALANVDEALNEGSIPHMVVGQVEIAGERFSRHLMDGKLRYFSGLLNEPKLEETEDRFRLVDQDGFPTDSIPRYSEQRLLTLGLEVFLAAHGLGPDAVEVDGDTLLIWNEGELFRRIPLIQGQSIEVNWFEGWNTKLGTPHTSMAEVLERAHWMAAAHRDGDVKTRTEHEDWFEQFKGKVVFIGPVDATLKDIAPTPYDRIPVPKVGLHANMYRTIQAEAYIRTVGAGSCVVVVVLLTSVVSLLALWSGKFRELTRLLSLLLPVVYLGLVMYAFGRWNLILPLLEPIGAALTAALFVLLLKVGAEEWQRRRIKSMFGAYLSPELVNEMVESRRDPELGGTQAEITALFSDVEGFSMLSELLSPDELVTLMNEYLGAMTEELHVEGGTLDKYIGDAIVTMFGMPIPDVEHAAKACLGAIRMQERHAALREEWSKGGRWPVEVSQMRTRIGLNTGNAVVGNMGSRVRFSYTMMGDSVNLAARCESGAKFYGIYTMLTDATVRKARQVLTDLRVRRLDRIVVKGKSEPIEVYELWDSSMDCERFDQCRELYESAFDRYLARDWAGAVELFTQALEVEPLRGVSSTTPSAVLLARSRELLEQGVPDRWDGVYRMRTK</sequence>
<feature type="domain" description="Guanylate cyclase" evidence="2">
    <location>
        <begin position="522"/>
        <end position="659"/>
    </location>
</feature>
<accession>D5EKC9</accession>
<dbReference type="EMBL" id="CP001998">
    <property type="protein sequence ID" value="ADE54878.1"/>
    <property type="molecule type" value="Genomic_DNA"/>
</dbReference>
<keyword evidence="1" id="KW-0472">Membrane</keyword>
<evidence type="ECO:0000313" key="3">
    <source>
        <dbReference type="EMBL" id="ADE54878.1"/>
    </source>
</evidence>
<keyword evidence="4" id="KW-1185">Reference proteome</keyword>
<organism evidence="3 4">
    <name type="scientific">Coraliomargarita akajimensis (strain DSM 45221 / IAM 15411 / JCM 23193 / KCTC 12865 / 04OKA010-24)</name>
    <dbReference type="NCBI Taxonomy" id="583355"/>
    <lineage>
        <taxon>Bacteria</taxon>
        <taxon>Pseudomonadati</taxon>
        <taxon>Verrucomicrobiota</taxon>
        <taxon>Opitutia</taxon>
        <taxon>Puniceicoccales</taxon>
        <taxon>Coraliomargaritaceae</taxon>
        <taxon>Coraliomargarita</taxon>
    </lineage>
</organism>
<dbReference type="AlphaFoldDB" id="D5EKC9"/>
<dbReference type="STRING" id="583355.Caka_1860"/>
<dbReference type="Proteomes" id="UP000000925">
    <property type="component" value="Chromosome"/>
</dbReference>